<feature type="compositionally biased region" description="Basic residues" evidence="1">
    <location>
        <begin position="391"/>
        <end position="411"/>
    </location>
</feature>
<dbReference type="AlphaFoldDB" id="A0AAE0GTJ8"/>
<organism evidence="2 3">
    <name type="scientific">Cymbomonas tetramitiformis</name>
    <dbReference type="NCBI Taxonomy" id="36881"/>
    <lineage>
        <taxon>Eukaryota</taxon>
        <taxon>Viridiplantae</taxon>
        <taxon>Chlorophyta</taxon>
        <taxon>Pyramimonadophyceae</taxon>
        <taxon>Pyramimonadales</taxon>
        <taxon>Pyramimonadaceae</taxon>
        <taxon>Cymbomonas</taxon>
    </lineage>
</organism>
<feature type="compositionally biased region" description="Polar residues" evidence="1">
    <location>
        <begin position="24"/>
        <end position="37"/>
    </location>
</feature>
<name>A0AAE0GTJ8_9CHLO</name>
<gene>
    <name evidence="2" type="ORF">CYMTET_9072</name>
</gene>
<keyword evidence="3" id="KW-1185">Reference proteome</keyword>
<evidence type="ECO:0000313" key="2">
    <source>
        <dbReference type="EMBL" id="KAK3283221.1"/>
    </source>
</evidence>
<dbReference type="EMBL" id="LGRX02002965">
    <property type="protein sequence ID" value="KAK3283221.1"/>
    <property type="molecule type" value="Genomic_DNA"/>
</dbReference>
<evidence type="ECO:0000256" key="1">
    <source>
        <dbReference type="SAM" id="MobiDB-lite"/>
    </source>
</evidence>
<accession>A0AAE0GTJ8</accession>
<feature type="compositionally biased region" description="Polar residues" evidence="1">
    <location>
        <begin position="377"/>
        <end position="388"/>
    </location>
</feature>
<reference evidence="2 3" key="1">
    <citation type="journal article" date="2015" name="Genome Biol. Evol.">
        <title>Comparative Genomics of a Bacterivorous Green Alga Reveals Evolutionary Causalities and Consequences of Phago-Mixotrophic Mode of Nutrition.</title>
        <authorList>
            <person name="Burns J.A."/>
            <person name="Paasch A."/>
            <person name="Narechania A."/>
            <person name="Kim E."/>
        </authorList>
    </citation>
    <scope>NUCLEOTIDE SEQUENCE [LARGE SCALE GENOMIC DNA]</scope>
    <source>
        <strain evidence="2 3">PLY_AMNH</strain>
    </source>
</reference>
<feature type="compositionally biased region" description="Acidic residues" evidence="1">
    <location>
        <begin position="48"/>
        <end position="87"/>
    </location>
</feature>
<sequence length="411" mass="46573">MFYASALLDQAVRVPAGSFNSEWNKVSNTAPQRTARTASAVLPTPAEDSLDGDIDSSDEEVEEDDYDEGEEPETATELGSESEEEHELEGFDSRYKFTWAKEADEVVEDQRAKDGMPTDTWSARSKGNARYGELFLTGKRKLSTGLFLAWLGVDRQYRSHVPDPNAPGMLSITKKTVTQPVVVAYWRLMFHIIDGLNRQRTGTVAMHDVWRTQSWEHRDFGEMFMCILINALNWWKFADTVGKALQASFIAGKKVNPQEHFFAHLYHELFNNPFLTPQDKILQADAEEEEDFVEATPVTQCKGQEIRGPFKTSVKCGRCHLKLVEKEHMPAFVCSPLSGRTCWFQHVQYAATQGHAHPQRPNSKQGLRKTEKYTGLSAEQTEIMQQQLPEKRKRGRPSGPAKKRRAAQSDS</sequence>
<proteinExistence type="predicted"/>
<evidence type="ECO:0000313" key="3">
    <source>
        <dbReference type="Proteomes" id="UP001190700"/>
    </source>
</evidence>
<comment type="caution">
    <text evidence="2">The sequence shown here is derived from an EMBL/GenBank/DDBJ whole genome shotgun (WGS) entry which is preliminary data.</text>
</comment>
<feature type="region of interest" description="Disordered" evidence="1">
    <location>
        <begin position="24"/>
        <end position="89"/>
    </location>
</feature>
<dbReference type="Proteomes" id="UP001190700">
    <property type="component" value="Unassembled WGS sequence"/>
</dbReference>
<feature type="region of interest" description="Disordered" evidence="1">
    <location>
        <begin position="353"/>
        <end position="411"/>
    </location>
</feature>
<protein>
    <submittedName>
        <fullName evidence="2">Uncharacterized protein</fullName>
    </submittedName>
</protein>